<evidence type="ECO:0000256" key="3">
    <source>
        <dbReference type="ARBA" id="ARBA00022833"/>
    </source>
</evidence>
<evidence type="ECO:0000256" key="2">
    <source>
        <dbReference type="ARBA" id="ARBA00022771"/>
    </source>
</evidence>
<dbReference type="Proteomes" id="UP000620124">
    <property type="component" value="Unassembled WGS sequence"/>
</dbReference>
<evidence type="ECO:0000259" key="5">
    <source>
        <dbReference type="PROSITE" id="PS50865"/>
    </source>
</evidence>
<protein>
    <recommendedName>
        <fullName evidence="5">MYND-type domain-containing protein</fullName>
    </recommendedName>
</protein>
<keyword evidence="1" id="KW-0479">Metal-binding</keyword>
<dbReference type="GO" id="GO:0008270">
    <property type="term" value="F:zinc ion binding"/>
    <property type="evidence" value="ECO:0007669"/>
    <property type="project" value="UniProtKB-KW"/>
</dbReference>
<sequence>MSTQWIQKSIKQLQESPKEVLEKARRGSIADLSNLANFWQEVPDLLSLGILNVFFLHLNADKAFEVPSEANDRSPMAERAFCALLGLCKSADCFLPGAPHHRDPAVLKAWPGIFKWSAFFFKMRVISPNRPAERRRVAMDLIATVWYSLTRAEGLREAIATTKGTVEIATHLWLLDDEPGSGPKYMNIPCVAAALDAILIDRSTTDRALATGGGTPDPIVKIAMSRTRSALSRSPLDPTQVRASSRFAPVLQAHLRARSTPGGDVALLNGIISGFGYLSNCLQSTEGFTWVTQSLAADLLLALADSSPHFARLDEEDYEMVCSLLKETLPTYLVYRSVIQAVDDGMQRLGPEQRKRITSSVFKDVWLDFQKLAEERLFVVVHAAAVKGKAATCDNVECHKVDAKNTFRKCGGCSSTLYCSKECQTIAWKQGGHKTMCKMKQRERLEGKSQAISKSDAAFFHNLATRDARHHLPLLRRLARAKYPTLRSGELLICIDYTVVPSAYSVVPLTEADRHNLRTNGSANAEARTDALLERARENPDRFGLIQSKIVNGVGLQLVLSVVTGDFWTEGFEFGDSEDFDGESESTRDRAVDDVDFMMARTALNRFLAAQGQPPAF</sequence>
<accession>A0A8H6YP55</accession>
<dbReference type="Pfam" id="PF01753">
    <property type="entry name" value="zf-MYND"/>
    <property type="match status" value="1"/>
</dbReference>
<dbReference type="OrthoDB" id="3040823at2759"/>
<dbReference type="Gene3D" id="6.10.140.2220">
    <property type="match status" value="1"/>
</dbReference>
<keyword evidence="3" id="KW-0862">Zinc</keyword>
<comment type="caution">
    <text evidence="6">The sequence shown here is derived from an EMBL/GenBank/DDBJ whole genome shotgun (WGS) entry which is preliminary data.</text>
</comment>
<reference evidence="6" key="1">
    <citation type="submission" date="2020-05" db="EMBL/GenBank/DDBJ databases">
        <title>Mycena genomes resolve the evolution of fungal bioluminescence.</title>
        <authorList>
            <person name="Tsai I.J."/>
        </authorList>
    </citation>
    <scope>NUCLEOTIDE SEQUENCE</scope>
    <source>
        <strain evidence="6">CCC161011</strain>
    </source>
</reference>
<feature type="domain" description="MYND-type" evidence="5">
    <location>
        <begin position="398"/>
        <end position="437"/>
    </location>
</feature>
<dbReference type="EMBL" id="JACAZI010000003">
    <property type="protein sequence ID" value="KAF7364695.1"/>
    <property type="molecule type" value="Genomic_DNA"/>
</dbReference>
<keyword evidence="2 4" id="KW-0863">Zinc-finger</keyword>
<name>A0A8H6YP55_9AGAR</name>
<dbReference type="PROSITE" id="PS50865">
    <property type="entry name" value="ZF_MYND_2"/>
    <property type="match status" value="1"/>
</dbReference>
<evidence type="ECO:0000313" key="7">
    <source>
        <dbReference type="Proteomes" id="UP000620124"/>
    </source>
</evidence>
<evidence type="ECO:0000256" key="1">
    <source>
        <dbReference type="ARBA" id="ARBA00022723"/>
    </source>
</evidence>
<dbReference type="SUPFAM" id="SSF144232">
    <property type="entry name" value="HIT/MYND zinc finger-like"/>
    <property type="match status" value="1"/>
</dbReference>
<evidence type="ECO:0000256" key="4">
    <source>
        <dbReference type="PROSITE-ProRule" id="PRU00134"/>
    </source>
</evidence>
<dbReference type="AlphaFoldDB" id="A0A8H6YP55"/>
<gene>
    <name evidence="6" type="ORF">MVEN_00339100</name>
</gene>
<keyword evidence="7" id="KW-1185">Reference proteome</keyword>
<proteinExistence type="predicted"/>
<dbReference type="InterPro" id="IPR002893">
    <property type="entry name" value="Znf_MYND"/>
</dbReference>
<organism evidence="6 7">
    <name type="scientific">Mycena venus</name>
    <dbReference type="NCBI Taxonomy" id="2733690"/>
    <lineage>
        <taxon>Eukaryota</taxon>
        <taxon>Fungi</taxon>
        <taxon>Dikarya</taxon>
        <taxon>Basidiomycota</taxon>
        <taxon>Agaricomycotina</taxon>
        <taxon>Agaricomycetes</taxon>
        <taxon>Agaricomycetidae</taxon>
        <taxon>Agaricales</taxon>
        <taxon>Marasmiineae</taxon>
        <taxon>Mycenaceae</taxon>
        <taxon>Mycena</taxon>
    </lineage>
</organism>
<evidence type="ECO:0000313" key="6">
    <source>
        <dbReference type="EMBL" id="KAF7364695.1"/>
    </source>
</evidence>